<feature type="transmembrane region" description="Helical" evidence="4">
    <location>
        <begin position="25"/>
        <end position="47"/>
    </location>
</feature>
<dbReference type="EC" id="3.1.4.52" evidence="1"/>
<keyword evidence="4" id="KW-0472">Membrane</keyword>
<dbReference type="EMBL" id="VWXX01000001">
    <property type="protein sequence ID" value="KAA6187765.1"/>
    <property type="molecule type" value="Genomic_DNA"/>
</dbReference>
<feature type="compositionally biased region" description="Polar residues" evidence="3">
    <location>
        <begin position="834"/>
        <end position="848"/>
    </location>
</feature>
<protein>
    <recommendedName>
        <fullName evidence="1">cyclic-guanylate-specific phosphodiesterase</fullName>
        <ecNumber evidence="1">3.1.4.52</ecNumber>
    </recommendedName>
</protein>
<feature type="region of interest" description="Disordered" evidence="3">
    <location>
        <begin position="820"/>
        <end position="848"/>
    </location>
</feature>
<dbReference type="PROSITE" id="PS50887">
    <property type="entry name" value="GGDEF"/>
    <property type="match status" value="1"/>
</dbReference>
<evidence type="ECO:0000256" key="4">
    <source>
        <dbReference type="SAM" id="Phobius"/>
    </source>
</evidence>
<dbReference type="GO" id="GO:0071111">
    <property type="term" value="F:cyclic-guanylate-specific phosphodiesterase activity"/>
    <property type="evidence" value="ECO:0007669"/>
    <property type="project" value="UniProtKB-EC"/>
</dbReference>
<sequence length="848" mass="94146">MTIAADGSSAASLRRWRQLQEFRHAIRILLPLLLLLFILAALGLLVLEKLRAPDSTAALLPLRALATPTHLLELGGLLALALIVLLSVYLGVSRRAGRLLHSARASAAGRPEPHRTLTGNDELGRLDAAVQELVRRLARAVQRVSDGEKRLTRTLEAVGDGYWEYDPDTARYFYSPRLQRRLGYPPGSLEQRYGAWAAQIHPDDLEAARVAMRAHLQGGTPRFEHELRVRTADGDWLWVLARGQVAERDSQGRPLRLVGAYTDISPRRQAQEALRRTRIVFESANEGVLFTDPQSRVTDVNPAFLSLCGYQRDELIGRTPALLGSGHHDQAFFQALWQALTTQGQWQGELWNRRKNGEPFLSWVTIRAVTDKQGELSSYVGIYADITHAKAAEEQLERLVFFDALTGLPNRSMFRQRLAETLQGEAQPVLLFIDLDRFKLVNDTLGYAVADELLVEVTARIKAFADQAEMIARLGSDEFTVLFTDIDDVDRVAVIAQRIIDAIRRTVTVQGHEIFVDASIGISVCPDDGQDADTLIKHADIAMADAKQLGPGKYRFFIADMNRRNAEQQRLEQSLRRALENGGIEVHYQPKVRLVDGHIVGLEALVRWTDAERGVVPPGHFIPLAERTGLIVQLGERVLETALRQLARLHHLGHDDLHVAVNLAALQFQQPNLVERIDGLIHASGVPAAALELEITETTMMRDIDHAIAVMTRLRERGSHVTIDDFGTGYSSLEYLKRFPIDGLKIDQSFVRDLASDANDAAIVSAIIAMARTLQLEVVAEGVETAAQWDYLRRHGCQLAQGYYFSKPLPADELELLLQQNAPGNTPVAPDASEATQGRSQDGAQATP</sequence>
<dbReference type="InterPro" id="IPR043128">
    <property type="entry name" value="Rev_trsase/Diguanyl_cyclase"/>
</dbReference>
<dbReference type="InterPro" id="IPR052155">
    <property type="entry name" value="Biofilm_reg_signaling"/>
</dbReference>
<evidence type="ECO:0000259" key="6">
    <source>
        <dbReference type="PROSITE" id="PS50113"/>
    </source>
</evidence>
<evidence type="ECO:0000256" key="2">
    <source>
        <dbReference type="ARBA" id="ARBA00022636"/>
    </source>
</evidence>
<dbReference type="InterPro" id="IPR000014">
    <property type="entry name" value="PAS"/>
</dbReference>
<dbReference type="GO" id="GO:0007165">
    <property type="term" value="P:signal transduction"/>
    <property type="evidence" value="ECO:0007669"/>
    <property type="project" value="InterPro"/>
</dbReference>
<dbReference type="NCBIfam" id="TIGR00254">
    <property type="entry name" value="GGDEF"/>
    <property type="match status" value="1"/>
</dbReference>
<dbReference type="PANTHER" id="PTHR44757">
    <property type="entry name" value="DIGUANYLATE CYCLASE DGCP"/>
    <property type="match status" value="1"/>
</dbReference>
<keyword evidence="4" id="KW-1133">Transmembrane helix</keyword>
<feature type="domain" description="GGDEF" evidence="9">
    <location>
        <begin position="426"/>
        <end position="561"/>
    </location>
</feature>
<comment type="caution">
    <text evidence="10">The sequence shown here is derived from an EMBL/GenBank/DDBJ whole genome shotgun (WGS) entry which is preliminary data.</text>
</comment>
<dbReference type="CDD" id="cd01949">
    <property type="entry name" value="GGDEF"/>
    <property type="match status" value="1"/>
</dbReference>
<feature type="domain" description="PAC" evidence="6">
    <location>
        <begin position="223"/>
        <end position="276"/>
    </location>
</feature>
<accession>A0A5M8FVE9</accession>
<feature type="domain" description="PAC" evidence="6">
    <location>
        <begin position="346"/>
        <end position="398"/>
    </location>
</feature>
<dbReference type="SUPFAM" id="SSF141868">
    <property type="entry name" value="EAL domain-like"/>
    <property type="match status" value="1"/>
</dbReference>
<dbReference type="Pfam" id="PF08447">
    <property type="entry name" value="PAS_3"/>
    <property type="match status" value="1"/>
</dbReference>
<dbReference type="InterPro" id="IPR003660">
    <property type="entry name" value="HAMP_dom"/>
</dbReference>
<dbReference type="InterPro" id="IPR035919">
    <property type="entry name" value="EAL_sf"/>
</dbReference>
<dbReference type="InterPro" id="IPR001633">
    <property type="entry name" value="EAL_dom"/>
</dbReference>
<dbReference type="Gene3D" id="3.30.70.270">
    <property type="match status" value="1"/>
</dbReference>
<dbReference type="SMART" id="SM00052">
    <property type="entry name" value="EAL"/>
    <property type="match status" value="1"/>
</dbReference>
<dbReference type="InterPro" id="IPR000700">
    <property type="entry name" value="PAS-assoc_C"/>
</dbReference>
<feature type="domain" description="EAL" evidence="7">
    <location>
        <begin position="568"/>
        <end position="822"/>
    </location>
</feature>
<feature type="domain" description="PAS" evidence="5">
    <location>
        <begin position="273"/>
        <end position="319"/>
    </location>
</feature>
<dbReference type="Gene3D" id="3.30.450.20">
    <property type="entry name" value="PAS domain"/>
    <property type="match status" value="2"/>
</dbReference>
<keyword evidence="2" id="KW-0973">c-di-GMP</keyword>
<evidence type="ECO:0000313" key="10">
    <source>
        <dbReference type="EMBL" id="KAA6187765.1"/>
    </source>
</evidence>
<dbReference type="PANTHER" id="PTHR44757:SF2">
    <property type="entry name" value="BIOFILM ARCHITECTURE MAINTENANCE PROTEIN MBAA"/>
    <property type="match status" value="1"/>
</dbReference>
<feature type="domain" description="HAMP" evidence="8">
    <location>
        <begin position="90"/>
        <end position="142"/>
    </location>
</feature>
<gene>
    <name evidence="10" type="ORF">F2Q65_00530</name>
</gene>
<dbReference type="PROSITE" id="PS50885">
    <property type="entry name" value="HAMP"/>
    <property type="match status" value="1"/>
</dbReference>
<dbReference type="CDD" id="cd00130">
    <property type="entry name" value="PAS"/>
    <property type="match status" value="2"/>
</dbReference>
<dbReference type="SUPFAM" id="SSF55785">
    <property type="entry name" value="PYP-like sensor domain (PAS domain)"/>
    <property type="match status" value="2"/>
</dbReference>
<dbReference type="OrthoDB" id="8553030at2"/>
<evidence type="ECO:0000259" key="7">
    <source>
        <dbReference type="PROSITE" id="PS50883"/>
    </source>
</evidence>
<dbReference type="Gene3D" id="3.20.20.450">
    <property type="entry name" value="EAL domain"/>
    <property type="match status" value="1"/>
</dbReference>
<dbReference type="PROSITE" id="PS50112">
    <property type="entry name" value="PAS"/>
    <property type="match status" value="2"/>
</dbReference>
<feature type="transmembrane region" description="Helical" evidence="4">
    <location>
        <begin position="71"/>
        <end position="92"/>
    </location>
</feature>
<proteinExistence type="predicted"/>
<name>A0A5M8FVE9_9GAMM</name>
<dbReference type="NCBIfam" id="TIGR00229">
    <property type="entry name" value="sensory_box"/>
    <property type="match status" value="2"/>
</dbReference>
<dbReference type="SMART" id="SM00091">
    <property type="entry name" value="PAS"/>
    <property type="match status" value="2"/>
</dbReference>
<dbReference type="PROSITE" id="PS50113">
    <property type="entry name" value="PAC"/>
    <property type="match status" value="2"/>
</dbReference>
<dbReference type="InterPro" id="IPR001610">
    <property type="entry name" value="PAC"/>
</dbReference>
<dbReference type="InterPro" id="IPR013655">
    <property type="entry name" value="PAS_fold_3"/>
</dbReference>
<dbReference type="InterPro" id="IPR000160">
    <property type="entry name" value="GGDEF_dom"/>
</dbReference>
<keyword evidence="4" id="KW-0812">Transmembrane</keyword>
<evidence type="ECO:0000256" key="1">
    <source>
        <dbReference type="ARBA" id="ARBA00012282"/>
    </source>
</evidence>
<evidence type="ECO:0000313" key="11">
    <source>
        <dbReference type="Proteomes" id="UP000322981"/>
    </source>
</evidence>
<evidence type="ECO:0000256" key="3">
    <source>
        <dbReference type="SAM" id="MobiDB-lite"/>
    </source>
</evidence>
<evidence type="ECO:0000259" key="8">
    <source>
        <dbReference type="PROSITE" id="PS50885"/>
    </source>
</evidence>
<keyword evidence="11" id="KW-1185">Reference proteome</keyword>
<dbReference type="CDD" id="cd01948">
    <property type="entry name" value="EAL"/>
    <property type="match status" value="1"/>
</dbReference>
<dbReference type="Proteomes" id="UP000322981">
    <property type="component" value="Unassembled WGS sequence"/>
</dbReference>
<reference evidence="10 11" key="1">
    <citation type="submission" date="2019-09" db="EMBL/GenBank/DDBJ databases">
        <title>Whole-genome sequence of the purple sulfur bacterium Thiohalocapsa marina DSM 19078.</title>
        <authorList>
            <person name="Kyndt J.A."/>
            <person name="Meyer T.E."/>
        </authorList>
    </citation>
    <scope>NUCLEOTIDE SEQUENCE [LARGE SCALE GENOMIC DNA]</scope>
    <source>
        <strain evidence="10 11">DSM 19078</strain>
    </source>
</reference>
<dbReference type="SMART" id="SM00086">
    <property type="entry name" value="PAC"/>
    <property type="match status" value="2"/>
</dbReference>
<dbReference type="AlphaFoldDB" id="A0A5M8FVE9"/>
<dbReference type="RefSeq" id="WP_150089330.1">
    <property type="nucleotide sequence ID" value="NZ_VWXX01000001.1"/>
</dbReference>
<dbReference type="InterPro" id="IPR035965">
    <property type="entry name" value="PAS-like_dom_sf"/>
</dbReference>
<organism evidence="10 11">
    <name type="scientific">Thiohalocapsa marina</name>
    <dbReference type="NCBI Taxonomy" id="424902"/>
    <lineage>
        <taxon>Bacteria</taxon>
        <taxon>Pseudomonadati</taxon>
        <taxon>Pseudomonadota</taxon>
        <taxon>Gammaproteobacteria</taxon>
        <taxon>Chromatiales</taxon>
        <taxon>Chromatiaceae</taxon>
        <taxon>Thiohalocapsa</taxon>
    </lineage>
</organism>
<dbReference type="GO" id="GO:0016020">
    <property type="term" value="C:membrane"/>
    <property type="evidence" value="ECO:0007669"/>
    <property type="project" value="InterPro"/>
</dbReference>
<dbReference type="InterPro" id="IPR029787">
    <property type="entry name" value="Nucleotide_cyclase"/>
</dbReference>
<evidence type="ECO:0000259" key="5">
    <source>
        <dbReference type="PROSITE" id="PS50112"/>
    </source>
</evidence>
<dbReference type="SMART" id="SM00267">
    <property type="entry name" value="GGDEF"/>
    <property type="match status" value="1"/>
</dbReference>
<dbReference type="PROSITE" id="PS50883">
    <property type="entry name" value="EAL"/>
    <property type="match status" value="1"/>
</dbReference>
<evidence type="ECO:0000259" key="9">
    <source>
        <dbReference type="PROSITE" id="PS50887"/>
    </source>
</evidence>
<dbReference type="Pfam" id="PF13426">
    <property type="entry name" value="PAS_9"/>
    <property type="match status" value="1"/>
</dbReference>
<dbReference type="SUPFAM" id="SSF55073">
    <property type="entry name" value="Nucleotide cyclase"/>
    <property type="match status" value="1"/>
</dbReference>
<dbReference type="Pfam" id="PF00563">
    <property type="entry name" value="EAL"/>
    <property type="match status" value="1"/>
</dbReference>
<dbReference type="FunFam" id="3.20.20.450:FF:000001">
    <property type="entry name" value="Cyclic di-GMP phosphodiesterase yahA"/>
    <property type="match status" value="1"/>
</dbReference>
<dbReference type="Pfam" id="PF00990">
    <property type="entry name" value="GGDEF"/>
    <property type="match status" value="1"/>
</dbReference>
<feature type="domain" description="PAS" evidence="5">
    <location>
        <begin position="147"/>
        <end position="219"/>
    </location>
</feature>